<evidence type="ECO:0000256" key="1">
    <source>
        <dbReference type="ARBA" id="ARBA00004370"/>
    </source>
</evidence>
<keyword evidence="4" id="KW-0342">GTP-binding</keyword>
<evidence type="ECO:0000313" key="8">
    <source>
        <dbReference type="EMBL" id="EPZ69089.1"/>
    </source>
</evidence>
<reference evidence="8 9" key="1">
    <citation type="journal article" date="2013" name="Genome Announc.">
        <title>Multiple genome sequences of Helicobacter pylori strains of diverse disease and antibiotic resistance backgrounds from Malaysia.</title>
        <authorList>
            <person name="Rehvathy V."/>
            <person name="Tan M.H."/>
            <person name="Gunaletchumy S.P."/>
            <person name="Teh X."/>
            <person name="Wang S."/>
            <person name="Baybayan P."/>
            <person name="Singh S."/>
            <person name="Ashby M."/>
            <person name="Kaakoush N.O."/>
            <person name="Mitchell H.M."/>
            <person name="Croft L.J."/>
            <person name="Goh K.L."/>
            <person name="Loke M.F."/>
            <person name="Vadivelu J."/>
        </authorList>
    </citation>
    <scope>NUCLEOTIDE SEQUENCE [LARGE SCALE GENOMIC DNA]</scope>
    <source>
        <strain evidence="8 9">UM038</strain>
    </source>
</reference>
<dbReference type="GO" id="GO:0003924">
    <property type="term" value="F:GTPase activity"/>
    <property type="evidence" value="ECO:0007669"/>
    <property type="project" value="InterPro"/>
</dbReference>
<accession>A0AAV3JS12</accession>
<dbReference type="EMBL" id="AUSL01000015">
    <property type="protein sequence ID" value="EPZ69089.1"/>
    <property type="molecule type" value="Genomic_DNA"/>
</dbReference>
<keyword evidence="5" id="KW-0472">Membrane</keyword>
<feature type="coiled-coil region" evidence="6">
    <location>
        <begin position="764"/>
        <end position="805"/>
    </location>
</feature>
<dbReference type="Proteomes" id="UP000015451">
    <property type="component" value="Unassembled WGS sequence"/>
</dbReference>
<dbReference type="GO" id="GO:0005525">
    <property type="term" value="F:GTP binding"/>
    <property type="evidence" value="ECO:0007669"/>
    <property type="project" value="UniProtKB-KW"/>
</dbReference>
<keyword evidence="6" id="KW-0175">Coiled coil</keyword>
<protein>
    <submittedName>
        <fullName evidence="8">GTPase</fullName>
    </submittedName>
</protein>
<dbReference type="Pfam" id="PF00350">
    <property type="entry name" value="Dynamin_N"/>
    <property type="match status" value="1"/>
</dbReference>
<evidence type="ECO:0000256" key="6">
    <source>
        <dbReference type="SAM" id="Coils"/>
    </source>
</evidence>
<feature type="domain" description="Dynamin N-terminal" evidence="7">
    <location>
        <begin position="85"/>
        <end position="349"/>
    </location>
</feature>
<sequence>MNAQEIIKKSALIEKTLKEQGLQEKARPFISENAVIKTEELEKTLKEQGLQEKARPFISENAVIKTEELEKTLKELQDTNRDLKVGIIGRVKAGKSSLLNALIFEGVEVLPKAATPMTASLTILKYADTLSAEVEFYSPKDIAELKNEHERYVREFNRIVDEEVKKQKEKQSSVNRFKERVKNVGKILSGNKSDKEAPKERTLSDEEINKRAERIAKNTLNEDTKLVSSYDQYERMKKSGLINTEKLDPRIQANSLQELNQKLLQFVGADGKYMPYTKAVQISLNNPNLKDLEVIDTPGVNDPIASREERTKALLKDCDVVFIVSPSNQFLTDSDMSLFDRVSNKEGLQEIYFVASQADSAVLSMSEVEKSNHHLPTALENAQKALSSQLNNIMEKLIENYPNQREIFEKAIKNGVILASGVCFSMYKDFNNQASWERNQKTEEYHNALRNLRDFYPDAFSSDDKSEESLLFLSNMGAIKERLEKAAKEKEKIISQRLQDYAQSQANNLRSLIAQLLQDLEEEKKRVKNADISTLKEQIEAYEKLSGNIETGFREAYEEFILHFINNIRASLEETLKKAIQTAKTRSREEEEEEHYIERVKQGGFGGWARCFGSIVGEEDWGYNKVERTRATIKAGAVLDYLTEMHERCESTLNDSANSFKVVFRKELYAKVFKQLREIISDDLIDKYAFKKSVMAVLDRIEFKEFDYTDKLPGEIRGKTGNLKGYEADAFIQSVGNYVRNFESEAKKDMKGYIQGLRENLEKQNFVSDTLQKLKENMQNLHNQVQNKEQSIAQLDAKIKALKGIQ</sequence>
<evidence type="ECO:0000313" key="9">
    <source>
        <dbReference type="Proteomes" id="UP000015451"/>
    </source>
</evidence>
<evidence type="ECO:0000256" key="5">
    <source>
        <dbReference type="ARBA" id="ARBA00023136"/>
    </source>
</evidence>
<comment type="subcellular location">
    <subcellularLocation>
        <location evidence="1">Membrane</location>
    </subcellularLocation>
</comment>
<dbReference type="Gene3D" id="3.40.50.300">
    <property type="entry name" value="P-loop containing nucleotide triphosphate hydrolases"/>
    <property type="match status" value="1"/>
</dbReference>
<gene>
    <name evidence="8" type="ORF">N199_06620</name>
</gene>
<keyword evidence="3" id="KW-0378">Hydrolase</keyword>
<dbReference type="SUPFAM" id="SSF52540">
    <property type="entry name" value="P-loop containing nucleoside triphosphate hydrolases"/>
    <property type="match status" value="1"/>
</dbReference>
<organism evidence="8 9">
    <name type="scientific">Helicobacter pylori UM038</name>
    <dbReference type="NCBI Taxonomy" id="1352343"/>
    <lineage>
        <taxon>Bacteria</taxon>
        <taxon>Pseudomonadati</taxon>
        <taxon>Campylobacterota</taxon>
        <taxon>Epsilonproteobacteria</taxon>
        <taxon>Campylobacterales</taxon>
        <taxon>Helicobacteraceae</taxon>
        <taxon>Helicobacter</taxon>
    </lineage>
</organism>
<keyword evidence="2" id="KW-0547">Nucleotide-binding</keyword>
<dbReference type="InterPro" id="IPR027094">
    <property type="entry name" value="Mitofusin_fam"/>
</dbReference>
<name>A0AAV3JS12_HELPX</name>
<dbReference type="GO" id="GO:0016020">
    <property type="term" value="C:membrane"/>
    <property type="evidence" value="ECO:0007669"/>
    <property type="project" value="UniProtKB-SubCell"/>
</dbReference>
<dbReference type="InterPro" id="IPR027417">
    <property type="entry name" value="P-loop_NTPase"/>
</dbReference>
<dbReference type="PANTHER" id="PTHR10465">
    <property type="entry name" value="TRANSMEMBRANE GTPASE FZO1"/>
    <property type="match status" value="1"/>
</dbReference>
<evidence type="ECO:0000256" key="4">
    <source>
        <dbReference type="ARBA" id="ARBA00023134"/>
    </source>
</evidence>
<dbReference type="RefSeq" id="WP_021301630.1">
    <property type="nucleotide sequence ID" value="NZ_AUSL01000015.1"/>
</dbReference>
<dbReference type="AlphaFoldDB" id="A0AAV3JS12"/>
<evidence type="ECO:0000256" key="2">
    <source>
        <dbReference type="ARBA" id="ARBA00022741"/>
    </source>
</evidence>
<dbReference type="InterPro" id="IPR045063">
    <property type="entry name" value="Dynamin_N"/>
</dbReference>
<feature type="coiled-coil region" evidence="6">
    <location>
        <begin position="476"/>
        <end position="545"/>
    </location>
</feature>
<evidence type="ECO:0000256" key="3">
    <source>
        <dbReference type="ARBA" id="ARBA00022801"/>
    </source>
</evidence>
<proteinExistence type="predicted"/>
<evidence type="ECO:0000259" key="7">
    <source>
        <dbReference type="Pfam" id="PF00350"/>
    </source>
</evidence>
<comment type="caution">
    <text evidence="8">The sequence shown here is derived from an EMBL/GenBank/DDBJ whole genome shotgun (WGS) entry which is preliminary data.</text>
</comment>
<dbReference type="PANTHER" id="PTHR10465:SF0">
    <property type="entry name" value="SARCALUMENIN"/>
    <property type="match status" value="1"/>
</dbReference>
<feature type="coiled-coil region" evidence="6">
    <location>
        <begin position="59"/>
        <end position="86"/>
    </location>
</feature>